<dbReference type="PANTHER" id="PTHR11851:SF49">
    <property type="entry name" value="MITOCHONDRIAL-PROCESSING PEPTIDASE SUBUNIT ALPHA"/>
    <property type="match status" value="1"/>
</dbReference>
<dbReference type="PANTHER" id="PTHR11851">
    <property type="entry name" value="METALLOPROTEASE"/>
    <property type="match status" value="1"/>
</dbReference>
<dbReference type="InterPro" id="IPR011765">
    <property type="entry name" value="Pept_M16_N"/>
</dbReference>
<dbReference type="AlphaFoldDB" id="A0A4U6CWZ1"/>
<evidence type="ECO:0000256" key="2">
    <source>
        <dbReference type="SAM" id="SignalP"/>
    </source>
</evidence>
<gene>
    <name evidence="5" type="ORF">FDK13_23820</name>
</gene>
<dbReference type="EMBL" id="SZVO01000012">
    <property type="protein sequence ID" value="TKT89380.1"/>
    <property type="molecule type" value="Genomic_DNA"/>
</dbReference>
<dbReference type="InterPro" id="IPR011249">
    <property type="entry name" value="Metalloenz_LuxS/M16"/>
</dbReference>
<accession>A0A4U6CWZ1</accession>
<keyword evidence="2" id="KW-0732">Signal</keyword>
<feature type="chain" id="PRO_5020590161" evidence="2">
    <location>
        <begin position="35"/>
        <end position="447"/>
    </location>
</feature>
<evidence type="ECO:0000313" key="5">
    <source>
        <dbReference type="EMBL" id="TKT89380.1"/>
    </source>
</evidence>
<proteinExistence type="inferred from homology"/>
<dbReference type="SUPFAM" id="SSF63411">
    <property type="entry name" value="LuxS/MPP-like metallohydrolase"/>
    <property type="match status" value="2"/>
</dbReference>
<feature type="domain" description="Peptidase M16 N-terminal" evidence="3">
    <location>
        <begin position="48"/>
        <end position="189"/>
    </location>
</feature>
<dbReference type="GO" id="GO:0046872">
    <property type="term" value="F:metal ion binding"/>
    <property type="evidence" value="ECO:0007669"/>
    <property type="project" value="InterPro"/>
</dbReference>
<organism evidence="5 6">
    <name type="scientific">Dyadobacter frigoris</name>
    <dbReference type="NCBI Taxonomy" id="2576211"/>
    <lineage>
        <taxon>Bacteria</taxon>
        <taxon>Pseudomonadati</taxon>
        <taxon>Bacteroidota</taxon>
        <taxon>Cytophagia</taxon>
        <taxon>Cytophagales</taxon>
        <taxon>Spirosomataceae</taxon>
        <taxon>Dyadobacter</taxon>
    </lineage>
</organism>
<dbReference type="InterPro" id="IPR007863">
    <property type="entry name" value="Peptidase_M16_C"/>
</dbReference>
<evidence type="ECO:0000256" key="1">
    <source>
        <dbReference type="ARBA" id="ARBA00007261"/>
    </source>
</evidence>
<dbReference type="Gene3D" id="3.30.830.10">
    <property type="entry name" value="Metalloenzyme, LuxS/M16 peptidase-like"/>
    <property type="match status" value="2"/>
</dbReference>
<sequence>MRCSTKKNPLPMKNIFSFSAILCCLILVSSPIFAQNTTKEINFEGLKIIYKKTPKQVITASLFIKGGTANITDAQQGLEVMALNLALDGGTKKLNKDDFAAKADKLGTSFAASGSTDYSTMTMTSLKENFGASWEMFNNAIFEPAMDESEFKVLKDQMIAQAKQRESDPDTYLRKMATEALFGGTDYAKTPEGTPASLETITLADVKTYYQNLLGKKKCYLVVVGNIDEKELLQNVKNSLAKLPAGQLAKTPTFKSVTTPDAIIKDRTLATNYILGTMNAPKYNSVDGPLFDFAIRILYDRYFVELRTKRSLSYAPAASYNKRTIQQPLANLYITTIDPKQSLLVMTDIINSIKKDGFTEKEVKDKKKSFLTRYYMTNESSAAQASQLGFCEASGNWKLFDEINNKISLVKLADLNKAFNKYMTVIDWAYLGKQDQVAKEDFKQLAK</sequence>
<dbReference type="Pfam" id="PF00675">
    <property type="entry name" value="Peptidase_M16"/>
    <property type="match status" value="1"/>
</dbReference>
<dbReference type="InterPro" id="IPR050361">
    <property type="entry name" value="MPP/UQCRC_Complex"/>
</dbReference>
<comment type="caution">
    <text evidence="5">The sequence shown here is derived from an EMBL/GenBank/DDBJ whole genome shotgun (WGS) entry which is preliminary data.</text>
</comment>
<name>A0A4U6CWZ1_9BACT</name>
<dbReference type="Proteomes" id="UP000304900">
    <property type="component" value="Unassembled WGS sequence"/>
</dbReference>
<comment type="similarity">
    <text evidence="1">Belongs to the peptidase M16 family.</text>
</comment>
<evidence type="ECO:0000313" key="6">
    <source>
        <dbReference type="Proteomes" id="UP000304900"/>
    </source>
</evidence>
<feature type="domain" description="Peptidase M16 C-terminal" evidence="4">
    <location>
        <begin position="200"/>
        <end position="368"/>
    </location>
</feature>
<dbReference type="Pfam" id="PF05193">
    <property type="entry name" value="Peptidase_M16_C"/>
    <property type="match status" value="1"/>
</dbReference>
<protein>
    <submittedName>
        <fullName evidence="5">Insulinase family protein</fullName>
    </submittedName>
</protein>
<reference evidence="5 6" key="1">
    <citation type="submission" date="2019-05" db="EMBL/GenBank/DDBJ databases">
        <title>Dyadobacter AR-3-8 sp. nov., isolated from arctic soil.</title>
        <authorList>
            <person name="Chaudhary D.K."/>
        </authorList>
    </citation>
    <scope>NUCLEOTIDE SEQUENCE [LARGE SCALE GENOMIC DNA]</scope>
    <source>
        <strain evidence="5 6">AR-3-8</strain>
    </source>
</reference>
<feature type="signal peptide" evidence="2">
    <location>
        <begin position="1"/>
        <end position="34"/>
    </location>
</feature>
<dbReference type="OrthoDB" id="9811314at2"/>
<evidence type="ECO:0000259" key="4">
    <source>
        <dbReference type="Pfam" id="PF05193"/>
    </source>
</evidence>
<evidence type="ECO:0000259" key="3">
    <source>
        <dbReference type="Pfam" id="PF00675"/>
    </source>
</evidence>
<keyword evidence="6" id="KW-1185">Reference proteome</keyword>